<dbReference type="Pfam" id="PF02575">
    <property type="entry name" value="YbaB_DNA_bd"/>
    <property type="match status" value="1"/>
</dbReference>
<dbReference type="RefSeq" id="WP_006336398.1">
    <property type="nucleotide sequence ID" value="NZ_BAHC01000168.1"/>
</dbReference>
<dbReference type="InterPro" id="IPR036894">
    <property type="entry name" value="YbaB-like_sf"/>
</dbReference>
<dbReference type="SUPFAM" id="SSF82607">
    <property type="entry name" value="YbaB-like"/>
    <property type="match status" value="1"/>
</dbReference>
<comment type="caution">
    <text evidence="2">The sequence shown here is derived from an EMBL/GenBank/DDBJ whole genome shotgun (WGS) entry which is preliminary data.</text>
</comment>
<dbReference type="InterPro" id="IPR004401">
    <property type="entry name" value="YbaB/EbfC"/>
</dbReference>
<accession>K6X081</accession>
<evidence type="ECO:0008006" key="4">
    <source>
        <dbReference type="Google" id="ProtNLM"/>
    </source>
</evidence>
<organism evidence="2 3">
    <name type="scientific">Gordonia rhizosphera NBRC 16068</name>
    <dbReference type="NCBI Taxonomy" id="1108045"/>
    <lineage>
        <taxon>Bacteria</taxon>
        <taxon>Bacillati</taxon>
        <taxon>Actinomycetota</taxon>
        <taxon>Actinomycetes</taxon>
        <taxon>Mycobacteriales</taxon>
        <taxon>Gordoniaceae</taxon>
        <taxon>Gordonia</taxon>
    </lineage>
</organism>
<proteinExistence type="predicted"/>
<dbReference type="GO" id="GO:0003677">
    <property type="term" value="F:DNA binding"/>
    <property type="evidence" value="ECO:0007669"/>
    <property type="project" value="InterPro"/>
</dbReference>
<evidence type="ECO:0000256" key="1">
    <source>
        <dbReference type="SAM" id="MobiDB-lite"/>
    </source>
</evidence>
<dbReference type="AlphaFoldDB" id="K6X081"/>
<evidence type="ECO:0000313" key="2">
    <source>
        <dbReference type="EMBL" id="GAB92209.1"/>
    </source>
</evidence>
<evidence type="ECO:0000313" key="3">
    <source>
        <dbReference type="Proteomes" id="UP000008363"/>
    </source>
</evidence>
<name>K6X081_9ACTN</name>
<reference evidence="2 3" key="1">
    <citation type="submission" date="2012-08" db="EMBL/GenBank/DDBJ databases">
        <title>Whole genome shotgun sequence of Gordonia rhizosphera NBRC 16068.</title>
        <authorList>
            <person name="Takarada H."/>
            <person name="Isaki S."/>
            <person name="Hosoyama A."/>
            <person name="Tsuchikane K."/>
            <person name="Katsumata H."/>
            <person name="Baba S."/>
            <person name="Ohji S."/>
            <person name="Yamazaki S."/>
            <person name="Fujita N."/>
        </authorList>
    </citation>
    <scope>NUCLEOTIDE SEQUENCE [LARGE SCALE GENOMIC DNA]</scope>
    <source>
        <strain evidence="2 3">NBRC 16068</strain>
    </source>
</reference>
<dbReference type="STRING" id="1108045.GORHZ_168_00060"/>
<sequence>MSWAMDELEARARRQLESLADVNERLARIIETETSPDGEVWAEVDGSGALTGLRLSDRVGKVSGKQLEQLIVATANVACQKAFAQRAKIIEDFSEEFAGLVAVPGSTDSPPSDSPPSAGSG</sequence>
<keyword evidence="3" id="KW-1185">Reference proteome</keyword>
<dbReference type="OrthoDB" id="3623823at2"/>
<dbReference type="EMBL" id="BAHC01000168">
    <property type="protein sequence ID" value="GAB92209.1"/>
    <property type="molecule type" value="Genomic_DNA"/>
</dbReference>
<dbReference type="Gene3D" id="3.30.1310.10">
    <property type="entry name" value="Nucleoid-associated protein YbaB-like domain"/>
    <property type="match status" value="1"/>
</dbReference>
<feature type="compositionally biased region" description="Low complexity" evidence="1">
    <location>
        <begin position="104"/>
        <end position="121"/>
    </location>
</feature>
<dbReference type="eggNOG" id="ENOG5030HW4">
    <property type="taxonomic scope" value="Bacteria"/>
</dbReference>
<dbReference type="Proteomes" id="UP000008363">
    <property type="component" value="Unassembled WGS sequence"/>
</dbReference>
<gene>
    <name evidence="2" type="ORF">GORHZ_168_00060</name>
</gene>
<feature type="region of interest" description="Disordered" evidence="1">
    <location>
        <begin position="102"/>
        <end position="121"/>
    </location>
</feature>
<protein>
    <recommendedName>
        <fullName evidence="4">YbaB/EbfC DNA-binding family protein</fullName>
    </recommendedName>
</protein>